<protein>
    <submittedName>
        <fullName evidence="2">CobQ/CobB/MinD/ParA nucleotide binding domain protein</fullName>
    </submittedName>
</protein>
<gene>
    <name evidence="2" type="ORF">LEP1GSC188_3507</name>
</gene>
<dbReference type="CDD" id="cd02042">
    <property type="entry name" value="ParAB_family"/>
    <property type="match status" value="1"/>
</dbReference>
<organism evidence="2 3">
    <name type="scientific">Leptospira weilii serovar Topaz str. LT2116</name>
    <dbReference type="NCBI Taxonomy" id="1088540"/>
    <lineage>
        <taxon>Bacteria</taxon>
        <taxon>Pseudomonadati</taxon>
        <taxon>Spirochaetota</taxon>
        <taxon>Spirochaetia</taxon>
        <taxon>Leptospirales</taxon>
        <taxon>Leptospiraceae</taxon>
        <taxon>Leptospira</taxon>
    </lineage>
</organism>
<dbReference type="InterPro" id="IPR050678">
    <property type="entry name" value="DNA_Partitioning_ATPase"/>
</dbReference>
<sequence>MKAKNLGPIWKQNRKQKVFYSIFEDKISTSQNSVLIRIQCRISDNRVKVEFMIVVSIANQKGGEGKTTTSLNLSMGLARRGKKTLLVDIDPQANSTGIFTNPEGIEKSMHGVFNSKMTIQEIMIETRLPGLFLAPSKMNLAEVETLSGNSVDAPYILRDSLQSVNGIDFCIIDCPPSLSIFTINALVGSNYVIIPLQAEKFSVDGIVGLQQTITSIKKRINPNLEILGALVTQLKPQTLLTKTIVPVLTKYFRIFETSISDGVAVGESHLAKKSVFEYNKTSKQAQEYEGFIEEFLNELKK</sequence>
<evidence type="ECO:0000313" key="2">
    <source>
        <dbReference type="EMBL" id="EMF81103.1"/>
    </source>
</evidence>
<proteinExistence type="predicted"/>
<dbReference type="EMBL" id="AHOR02000040">
    <property type="protein sequence ID" value="EMF81103.1"/>
    <property type="molecule type" value="Genomic_DNA"/>
</dbReference>
<feature type="domain" description="AAA" evidence="1">
    <location>
        <begin position="54"/>
        <end position="226"/>
    </location>
</feature>
<dbReference type="PANTHER" id="PTHR13696">
    <property type="entry name" value="P-LOOP CONTAINING NUCLEOSIDE TRIPHOSPHATE HYDROLASE"/>
    <property type="match status" value="1"/>
</dbReference>
<reference evidence="2 3" key="1">
    <citation type="submission" date="2013-01" db="EMBL/GenBank/DDBJ databases">
        <authorList>
            <person name="Harkins D.M."/>
            <person name="Durkin A.S."/>
            <person name="Brinkac L.M."/>
            <person name="Haft D.H."/>
            <person name="Selengut J.D."/>
            <person name="Sanka R."/>
            <person name="DePew J."/>
            <person name="Purushe J."/>
            <person name="Tulsiani S.M."/>
            <person name="Graham G.C."/>
            <person name="Burns M.-A."/>
            <person name="Dohnt M.F."/>
            <person name="Smythe L.D."/>
            <person name="McKay D.B."/>
            <person name="Craig S.B."/>
            <person name="Vinetz J.M."/>
            <person name="Sutton G.G."/>
            <person name="Nierman W.C."/>
            <person name="Fouts D.E."/>
        </authorList>
    </citation>
    <scope>NUCLEOTIDE SEQUENCE [LARGE SCALE GENOMIC DNA]</scope>
    <source>
        <strain evidence="2 3">LT2116</strain>
    </source>
</reference>
<evidence type="ECO:0000259" key="1">
    <source>
        <dbReference type="Pfam" id="PF13614"/>
    </source>
</evidence>
<evidence type="ECO:0000313" key="3">
    <source>
        <dbReference type="Proteomes" id="UP000011770"/>
    </source>
</evidence>
<dbReference type="PANTHER" id="PTHR13696:SF52">
    <property type="entry name" value="PARA FAMILY PROTEIN CT_582"/>
    <property type="match status" value="1"/>
</dbReference>
<dbReference type="AlphaFoldDB" id="M3EJ99"/>
<dbReference type="Proteomes" id="UP000011770">
    <property type="component" value="Unassembled WGS sequence"/>
</dbReference>
<name>M3EJ99_9LEPT</name>
<dbReference type="SUPFAM" id="SSF52540">
    <property type="entry name" value="P-loop containing nucleoside triphosphate hydrolases"/>
    <property type="match status" value="1"/>
</dbReference>
<comment type="caution">
    <text evidence="2">The sequence shown here is derived from an EMBL/GenBank/DDBJ whole genome shotgun (WGS) entry which is preliminary data.</text>
</comment>
<dbReference type="Pfam" id="PF13614">
    <property type="entry name" value="AAA_31"/>
    <property type="match status" value="1"/>
</dbReference>
<dbReference type="Gene3D" id="3.40.50.300">
    <property type="entry name" value="P-loop containing nucleotide triphosphate hydrolases"/>
    <property type="match status" value="1"/>
</dbReference>
<dbReference type="InterPro" id="IPR025669">
    <property type="entry name" value="AAA_dom"/>
</dbReference>
<dbReference type="InterPro" id="IPR027417">
    <property type="entry name" value="P-loop_NTPase"/>
</dbReference>
<accession>M3EJ99</accession>
<dbReference type="FunFam" id="3.40.50.300:FF:000285">
    <property type="entry name" value="Sporulation initiation inhibitor Soj"/>
    <property type="match status" value="1"/>
</dbReference>